<proteinExistence type="predicted"/>
<reference evidence="2 3" key="1">
    <citation type="submission" date="2018-03" db="EMBL/GenBank/DDBJ databases">
        <title>Genome sequence of Clostridium luticellarii DSM 29923.</title>
        <authorList>
            <person name="Poehlein A."/>
            <person name="Daniel R."/>
        </authorList>
    </citation>
    <scope>NUCLEOTIDE SEQUENCE [LARGE SCALE GENOMIC DNA]</scope>
    <source>
        <strain evidence="2 3">DSM 29923</strain>
    </source>
</reference>
<keyword evidence="3" id="KW-1185">Reference proteome</keyword>
<dbReference type="Proteomes" id="UP000237798">
    <property type="component" value="Unassembled WGS sequence"/>
</dbReference>
<evidence type="ECO:0000313" key="2">
    <source>
        <dbReference type="EMBL" id="PRR83486.1"/>
    </source>
</evidence>
<dbReference type="Pfam" id="PF00903">
    <property type="entry name" value="Glyoxalase"/>
    <property type="match status" value="1"/>
</dbReference>
<name>A0A2T0BHW8_9CLOT</name>
<evidence type="ECO:0000259" key="1">
    <source>
        <dbReference type="PROSITE" id="PS51819"/>
    </source>
</evidence>
<dbReference type="InterPro" id="IPR004360">
    <property type="entry name" value="Glyas_Fos-R_dOase_dom"/>
</dbReference>
<sequence length="117" mass="13450">MDNYDNFFMGVSDLEKAREYYGNILGLQLKFDFSTKGMIAFNVGGEEAAIILKDKNKFHDIKPTIWFVVENVKEEYNRLKGKGVVFLSKPFDIMTGMAVEFEDPFGNRLGITDYTKK</sequence>
<comment type="caution">
    <text evidence="2">The sequence shown here is derived from an EMBL/GenBank/DDBJ whole genome shotgun (WGS) entry which is preliminary data.</text>
</comment>
<dbReference type="EMBL" id="PVXP01000045">
    <property type="protein sequence ID" value="PRR83486.1"/>
    <property type="molecule type" value="Genomic_DNA"/>
</dbReference>
<gene>
    <name evidence="2" type="ORF">CLLU_26170</name>
</gene>
<organism evidence="2 3">
    <name type="scientific">Clostridium luticellarii</name>
    <dbReference type="NCBI Taxonomy" id="1691940"/>
    <lineage>
        <taxon>Bacteria</taxon>
        <taxon>Bacillati</taxon>
        <taxon>Bacillota</taxon>
        <taxon>Clostridia</taxon>
        <taxon>Eubacteriales</taxon>
        <taxon>Clostridiaceae</taxon>
        <taxon>Clostridium</taxon>
    </lineage>
</organism>
<dbReference type="InterPro" id="IPR029068">
    <property type="entry name" value="Glyas_Bleomycin-R_OHBP_Dase"/>
</dbReference>
<dbReference type="RefSeq" id="WP_106010214.1">
    <property type="nucleotide sequence ID" value="NZ_JALCPJ010000038.1"/>
</dbReference>
<protein>
    <submittedName>
        <fullName evidence="2">Glyoxalase-like domain protein</fullName>
    </submittedName>
</protein>
<accession>A0A2T0BHW8</accession>
<feature type="domain" description="VOC" evidence="1">
    <location>
        <begin position="3"/>
        <end position="114"/>
    </location>
</feature>
<dbReference type="SUPFAM" id="SSF54593">
    <property type="entry name" value="Glyoxalase/Bleomycin resistance protein/Dihydroxybiphenyl dioxygenase"/>
    <property type="match status" value="1"/>
</dbReference>
<dbReference type="Gene3D" id="3.10.180.10">
    <property type="entry name" value="2,3-Dihydroxybiphenyl 1,2-Dioxygenase, domain 1"/>
    <property type="match status" value="1"/>
</dbReference>
<dbReference type="AlphaFoldDB" id="A0A2T0BHW8"/>
<dbReference type="PROSITE" id="PS51819">
    <property type="entry name" value="VOC"/>
    <property type="match status" value="1"/>
</dbReference>
<dbReference type="InterPro" id="IPR037523">
    <property type="entry name" value="VOC_core"/>
</dbReference>
<evidence type="ECO:0000313" key="3">
    <source>
        <dbReference type="Proteomes" id="UP000237798"/>
    </source>
</evidence>
<dbReference type="OrthoDB" id="9804944at2"/>